<dbReference type="EMBL" id="MN739890">
    <property type="protein sequence ID" value="QHT76194.1"/>
    <property type="molecule type" value="Genomic_DNA"/>
</dbReference>
<sequence length="44" mass="5044">MKLFAQLKIGNKTISRGLESDECTGLNCGNNFRFKYLEDKLSLF</sequence>
<evidence type="ECO:0000313" key="1">
    <source>
        <dbReference type="EMBL" id="QHT76194.1"/>
    </source>
</evidence>
<organism evidence="1">
    <name type="scientific">viral metagenome</name>
    <dbReference type="NCBI Taxonomy" id="1070528"/>
    <lineage>
        <taxon>unclassified sequences</taxon>
        <taxon>metagenomes</taxon>
        <taxon>organismal metagenomes</taxon>
    </lineage>
</organism>
<dbReference type="AlphaFoldDB" id="A0A6C0H6R4"/>
<reference evidence="1" key="1">
    <citation type="journal article" date="2020" name="Nature">
        <title>Giant virus diversity and host interactions through global metagenomics.</title>
        <authorList>
            <person name="Schulz F."/>
            <person name="Roux S."/>
            <person name="Paez-Espino D."/>
            <person name="Jungbluth S."/>
            <person name="Walsh D.A."/>
            <person name="Denef V.J."/>
            <person name="McMahon K.D."/>
            <person name="Konstantinidis K.T."/>
            <person name="Eloe-Fadrosh E.A."/>
            <person name="Kyrpides N.C."/>
            <person name="Woyke T."/>
        </authorList>
    </citation>
    <scope>NUCLEOTIDE SEQUENCE</scope>
    <source>
        <strain evidence="1">GVMAG-M-3300023179-73</strain>
    </source>
</reference>
<name>A0A6C0H6R4_9ZZZZ</name>
<proteinExistence type="predicted"/>
<accession>A0A6C0H6R4</accession>
<protein>
    <submittedName>
        <fullName evidence="1">Uncharacterized protein</fullName>
    </submittedName>
</protein>